<feature type="transmembrane region" description="Helical" evidence="23">
    <location>
        <begin position="71"/>
        <end position="92"/>
    </location>
</feature>
<keyword evidence="6" id="KW-0808">Transferase</keyword>
<dbReference type="InterPro" id="IPR013437">
    <property type="entry name" value="FtsW"/>
</dbReference>
<comment type="pathway">
    <text evidence="2">Cell wall biogenesis; peptidoglycan biosynthesis.</text>
</comment>
<dbReference type="GO" id="GO:0051301">
    <property type="term" value="P:cell division"/>
    <property type="evidence" value="ECO:0007669"/>
    <property type="project" value="UniProtKB-KW"/>
</dbReference>
<feature type="transmembrane region" description="Helical" evidence="23">
    <location>
        <begin position="37"/>
        <end position="59"/>
    </location>
</feature>
<dbReference type="EMBL" id="PVZC01000004">
    <property type="protein sequence ID" value="PRX98487.1"/>
    <property type="molecule type" value="Genomic_DNA"/>
</dbReference>
<evidence type="ECO:0000256" key="19">
    <source>
        <dbReference type="ARBA" id="ARBA00044770"/>
    </source>
</evidence>
<evidence type="ECO:0000313" key="25">
    <source>
        <dbReference type="Proteomes" id="UP000237846"/>
    </source>
</evidence>
<dbReference type="InterPro" id="IPR001182">
    <property type="entry name" value="FtsW/RodA"/>
</dbReference>
<evidence type="ECO:0000256" key="20">
    <source>
        <dbReference type="ARBA" id="ARBA00049902"/>
    </source>
</evidence>
<comment type="subcellular location">
    <subcellularLocation>
        <location evidence="1">Cell membrane</location>
        <topology evidence="1">Multi-pass membrane protein</topology>
    </subcellularLocation>
</comment>
<feature type="transmembrane region" description="Helical" evidence="23">
    <location>
        <begin position="98"/>
        <end position="120"/>
    </location>
</feature>
<evidence type="ECO:0000256" key="14">
    <source>
        <dbReference type="ARBA" id="ARBA00032370"/>
    </source>
</evidence>
<evidence type="ECO:0000256" key="18">
    <source>
        <dbReference type="ARBA" id="ARBA00041418"/>
    </source>
</evidence>
<reference evidence="24 25" key="1">
    <citation type="submission" date="2018-03" db="EMBL/GenBank/DDBJ databases">
        <title>Genomic Encyclopedia of Archaeal and Bacterial Type Strains, Phase II (KMG-II): from individual species to whole genera.</title>
        <authorList>
            <person name="Goeker M."/>
        </authorList>
    </citation>
    <scope>NUCLEOTIDE SEQUENCE [LARGE SCALE GENOMIC DNA]</scope>
    <source>
        <strain evidence="24 25">DSM 45601</strain>
    </source>
</reference>
<evidence type="ECO:0000256" key="21">
    <source>
        <dbReference type="ARBA" id="ARBA00049966"/>
    </source>
</evidence>
<evidence type="ECO:0000313" key="24">
    <source>
        <dbReference type="EMBL" id="PRX98487.1"/>
    </source>
</evidence>
<feature type="transmembrane region" description="Helical" evidence="23">
    <location>
        <begin position="368"/>
        <end position="390"/>
    </location>
</feature>
<dbReference type="PANTHER" id="PTHR30474:SF2">
    <property type="entry name" value="PEPTIDOGLYCAN GLYCOSYLTRANSFERASE FTSW-RELATED"/>
    <property type="match status" value="1"/>
</dbReference>
<dbReference type="Proteomes" id="UP000237846">
    <property type="component" value="Unassembled WGS sequence"/>
</dbReference>
<evidence type="ECO:0000256" key="13">
    <source>
        <dbReference type="ARBA" id="ARBA00023316"/>
    </source>
</evidence>
<keyword evidence="9" id="KW-0573">Peptidoglycan synthesis</keyword>
<evidence type="ECO:0000256" key="11">
    <source>
        <dbReference type="ARBA" id="ARBA00023136"/>
    </source>
</evidence>
<proteinExistence type="inferred from homology"/>
<dbReference type="PANTHER" id="PTHR30474">
    <property type="entry name" value="CELL CYCLE PROTEIN"/>
    <property type="match status" value="1"/>
</dbReference>
<evidence type="ECO:0000256" key="22">
    <source>
        <dbReference type="SAM" id="MobiDB-lite"/>
    </source>
</evidence>
<comment type="catalytic activity">
    <reaction evidence="20">
        <text>[GlcNAc-(1-&gt;4)-Mur2Ac(oyl-L-Ala-gamma-D-Glu-L-Lys-D-Ala-D-Ala)](n)-di-trans,octa-cis-undecaprenyl diphosphate + beta-D-GlcNAc-(1-&gt;4)-Mur2Ac(oyl-L-Ala-gamma-D-Glu-L-Lys-D-Ala-D-Ala)-di-trans,octa-cis-undecaprenyl diphosphate = [GlcNAc-(1-&gt;4)-Mur2Ac(oyl-L-Ala-gamma-D-Glu-L-Lys-D-Ala-D-Ala)](n+1)-di-trans,octa-cis-undecaprenyl diphosphate + di-trans,octa-cis-undecaprenyl diphosphate + H(+)</text>
        <dbReference type="Rhea" id="RHEA:23708"/>
        <dbReference type="Rhea" id="RHEA-COMP:9602"/>
        <dbReference type="Rhea" id="RHEA-COMP:9603"/>
        <dbReference type="ChEBI" id="CHEBI:15378"/>
        <dbReference type="ChEBI" id="CHEBI:58405"/>
        <dbReference type="ChEBI" id="CHEBI:60033"/>
        <dbReference type="ChEBI" id="CHEBI:78435"/>
        <dbReference type="EC" id="2.4.99.28"/>
    </reaction>
</comment>
<evidence type="ECO:0000256" key="10">
    <source>
        <dbReference type="ARBA" id="ARBA00022989"/>
    </source>
</evidence>
<evidence type="ECO:0000256" key="3">
    <source>
        <dbReference type="ARBA" id="ARBA00022475"/>
    </source>
</evidence>
<dbReference type="GO" id="GO:0005886">
    <property type="term" value="C:plasma membrane"/>
    <property type="evidence" value="ECO:0007669"/>
    <property type="project" value="UniProtKB-SubCell"/>
</dbReference>
<evidence type="ECO:0000256" key="5">
    <source>
        <dbReference type="ARBA" id="ARBA00022676"/>
    </source>
</evidence>
<evidence type="ECO:0000256" key="23">
    <source>
        <dbReference type="SAM" id="Phobius"/>
    </source>
</evidence>
<keyword evidence="7 23" id="KW-0812">Transmembrane</keyword>
<dbReference type="Pfam" id="PF01098">
    <property type="entry name" value="FTSW_RODA_SPOVE"/>
    <property type="match status" value="1"/>
</dbReference>
<accession>A0A2T0Q3W6</accession>
<evidence type="ECO:0000256" key="16">
    <source>
        <dbReference type="ARBA" id="ARBA00038053"/>
    </source>
</evidence>
<feature type="transmembrane region" description="Helical" evidence="23">
    <location>
        <begin position="331"/>
        <end position="356"/>
    </location>
</feature>
<comment type="caution">
    <text evidence="24">The sequence shown here is derived from an EMBL/GenBank/DDBJ whole genome shotgun (WGS) entry which is preliminary data.</text>
</comment>
<evidence type="ECO:0000256" key="12">
    <source>
        <dbReference type="ARBA" id="ARBA00023306"/>
    </source>
</evidence>
<organism evidence="24 25">
    <name type="scientific">Allonocardiopsis opalescens</name>
    <dbReference type="NCBI Taxonomy" id="1144618"/>
    <lineage>
        <taxon>Bacteria</taxon>
        <taxon>Bacillati</taxon>
        <taxon>Actinomycetota</taxon>
        <taxon>Actinomycetes</taxon>
        <taxon>Streptosporangiales</taxon>
        <taxon>Allonocardiopsis</taxon>
    </lineage>
</organism>
<dbReference type="EC" id="2.4.99.28" evidence="19"/>
<keyword evidence="13" id="KW-0961">Cell wall biogenesis/degradation</keyword>
<keyword evidence="25" id="KW-1185">Reference proteome</keyword>
<evidence type="ECO:0000256" key="1">
    <source>
        <dbReference type="ARBA" id="ARBA00004651"/>
    </source>
</evidence>
<keyword evidence="11 23" id="KW-0472">Membrane</keyword>
<dbReference type="GO" id="GO:0032153">
    <property type="term" value="C:cell division site"/>
    <property type="evidence" value="ECO:0007669"/>
    <property type="project" value="TreeGrafter"/>
</dbReference>
<dbReference type="OrthoDB" id="9812661at2"/>
<name>A0A2T0Q3W6_9ACTN</name>
<dbReference type="GO" id="GO:0009252">
    <property type="term" value="P:peptidoglycan biosynthetic process"/>
    <property type="evidence" value="ECO:0007669"/>
    <property type="project" value="UniProtKB-KW"/>
</dbReference>
<dbReference type="GO" id="GO:0071555">
    <property type="term" value="P:cell wall organization"/>
    <property type="evidence" value="ECO:0007669"/>
    <property type="project" value="UniProtKB-KW"/>
</dbReference>
<dbReference type="RefSeq" id="WP_106245645.1">
    <property type="nucleotide sequence ID" value="NZ_PVZC01000004.1"/>
</dbReference>
<feature type="transmembrane region" description="Helical" evidence="23">
    <location>
        <begin position="193"/>
        <end position="210"/>
    </location>
</feature>
<comment type="function">
    <text evidence="21">Peptidoglycan polymerase that is essential for cell division.</text>
</comment>
<dbReference type="GO" id="GO:0008360">
    <property type="term" value="P:regulation of cell shape"/>
    <property type="evidence" value="ECO:0007669"/>
    <property type="project" value="UniProtKB-KW"/>
</dbReference>
<protein>
    <recommendedName>
        <fullName evidence="17">Probable peptidoglycan glycosyltransferase FtsW</fullName>
        <ecNumber evidence="19">2.4.99.28</ecNumber>
    </recommendedName>
    <alternativeName>
        <fullName evidence="18">Cell division protein FtsW</fullName>
    </alternativeName>
    <alternativeName>
        <fullName evidence="15">Cell wall polymerase</fullName>
    </alternativeName>
    <alternativeName>
        <fullName evidence="14">Peptidoglycan polymerase</fullName>
    </alternativeName>
</protein>
<dbReference type="GO" id="GO:0008955">
    <property type="term" value="F:peptidoglycan glycosyltransferase activity"/>
    <property type="evidence" value="ECO:0007669"/>
    <property type="project" value="UniProtKB-EC"/>
</dbReference>
<evidence type="ECO:0000256" key="6">
    <source>
        <dbReference type="ARBA" id="ARBA00022679"/>
    </source>
</evidence>
<evidence type="ECO:0000256" key="8">
    <source>
        <dbReference type="ARBA" id="ARBA00022960"/>
    </source>
</evidence>
<dbReference type="NCBIfam" id="TIGR02614">
    <property type="entry name" value="ftsW"/>
    <property type="match status" value="1"/>
</dbReference>
<keyword evidence="5" id="KW-0328">Glycosyltransferase</keyword>
<dbReference type="AlphaFoldDB" id="A0A2T0Q3W6"/>
<evidence type="ECO:0000256" key="7">
    <source>
        <dbReference type="ARBA" id="ARBA00022692"/>
    </source>
</evidence>
<keyword evidence="4 24" id="KW-0132">Cell division</keyword>
<feature type="transmembrane region" description="Helical" evidence="23">
    <location>
        <begin position="293"/>
        <end position="319"/>
    </location>
</feature>
<dbReference type="GO" id="GO:0015648">
    <property type="term" value="F:lipid-linked peptidoglycan transporter activity"/>
    <property type="evidence" value="ECO:0007669"/>
    <property type="project" value="TreeGrafter"/>
</dbReference>
<keyword evidence="10 23" id="KW-1133">Transmembrane helix</keyword>
<feature type="region of interest" description="Disordered" evidence="22">
    <location>
        <begin position="428"/>
        <end position="453"/>
    </location>
</feature>
<sequence length="453" mass="47858">MAVARGDGYAGFPVARGGGRIGLAALPRLLDRPLTSYYLILGCTALLVALGLLMVLSASMIEQLRDTGSPYSLVTTQAMAACIGLPLMLVAAQLPPRAFRPLAGPALLVAILALIAVLFIGESYNTGATQWLEIGGMTVQPSEPAKFAFALWGANLLARKEELRQLTEWRHLLIPLLPGAGAVVMLVILGGDLGTACILLVIFLALLWVVGAPAKLFVGMLGLVGLLVGLMVVAAPYRMSRFTSFLNPEADPTGTGYQAVRGLYALGSGGLLGVGIGGSREKWGVFPHTESDFIFAIIGEEFGLLGTLLVIGLIGLMGYAGLRVATRATDLFTRLAATAITAWIVFQALVNIGAVINLLPITGVPLPLVSYGGSSLVSTMVAVGMLLAFAKREPGARQALAARGPGPARRALSWLGLEVRGDRLVVRREAPDRRRTPAPRGRATQTPRRERRR</sequence>
<evidence type="ECO:0000256" key="4">
    <source>
        <dbReference type="ARBA" id="ARBA00022618"/>
    </source>
</evidence>
<comment type="similarity">
    <text evidence="16">Belongs to the SEDS family. FtsW subfamily.</text>
</comment>
<feature type="transmembrane region" description="Helical" evidence="23">
    <location>
        <begin position="217"/>
        <end position="237"/>
    </location>
</feature>
<gene>
    <name evidence="24" type="ORF">CLV72_10464</name>
</gene>
<keyword evidence="8" id="KW-0133">Cell shape</keyword>
<evidence type="ECO:0000256" key="2">
    <source>
        <dbReference type="ARBA" id="ARBA00004752"/>
    </source>
</evidence>
<evidence type="ECO:0000256" key="15">
    <source>
        <dbReference type="ARBA" id="ARBA00033270"/>
    </source>
</evidence>
<evidence type="ECO:0000256" key="9">
    <source>
        <dbReference type="ARBA" id="ARBA00022984"/>
    </source>
</evidence>
<evidence type="ECO:0000256" key="17">
    <source>
        <dbReference type="ARBA" id="ARBA00041185"/>
    </source>
</evidence>
<keyword evidence="3" id="KW-1003">Cell membrane</keyword>
<keyword evidence="12" id="KW-0131">Cell cycle</keyword>